<dbReference type="SUPFAM" id="SSF48264">
    <property type="entry name" value="Cytochrome P450"/>
    <property type="match status" value="1"/>
</dbReference>
<proteinExistence type="inferred from homology"/>
<dbReference type="PANTHER" id="PTHR24291">
    <property type="entry name" value="CYTOCHROME P450 FAMILY 4"/>
    <property type="match status" value="1"/>
</dbReference>
<dbReference type="EMBL" id="CP109441">
    <property type="protein sequence ID" value="WUV47664.1"/>
    <property type="molecule type" value="Genomic_DNA"/>
</dbReference>
<keyword evidence="2 7" id="KW-0349">Heme</keyword>
<dbReference type="Pfam" id="PF00067">
    <property type="entry name" value="p450"/>
    <property type="match status" value="1"/>
</dbReference>
<dbReference type="PRINTS" id="PR00463">
    <property type="entry name" value="EP450I"/>
</dbReference>
<gene>
    <name evidence="8" type="ORF">OG563_05370</name>
</gene>
<dbReference type="InterPro" id="IPR036396">
    <property type="entry name" value="Cyt_P450_sf"/>
</dbReference>
<dbReference type="RefSeq" id="WP_327100722.1">
    <property type="nucleotide sequence ID" value="NZ_CP109149.1"/>
</dbReference>
<dbReference type="PRINTS" id="PR00385">
    <property type="entry name" value="P450"/>
</dbReference>
<organism evidence="8 9">
    <name type="scientific">Nocardia vinacea</name>
    <dbReference type="NCBI Taxonomy" id="96468"/>
    <lineage>
        <taxon>Bacteria</taxon>
        <taxon>Bacillati</taxon>
        <taxon>Actinomycetota</taxon>
        <taxon>Actinomycetes</taxon>
        <taxon>Mycobacteriales</taxon>
        <taxon>Nocardiaceae</taxon>
        <taxon>Nocardia</taxon>
    </lineage>
</organism>
<evidence type="ECO:0000256" key="2">
    <source>
        <dbReference type="ARBA" id="ARBA00022617"/>
    </source>
</evidence>
<evidence type="ECO:0000256" key="5">
    <source>
        <dbReference type="ARBA" id="ARBA00023004"/>
    </source>
</evidence>
<dbReference type="PROSITE" id="PS00086">
    <property type="entry name" value="CYTOCHROME_P450"/>
    <property type="match status" value="1"/>
</dbReference>
<evidence type="ECO:0000256" key="1">
    <source>
        <dbReference type="ARBA" id="ARBA00010617"/>
    </source>
</evidence>
<evidence type="ECO:0000256" key="7">
    <source>
        <dbReference type="RuleBase" id="RU000461"/>
    </source>
</evidence>
<name>A0ABZ1YWQ9_9NOCA</name>
<keyword evidence="3 7" id="KW-0479">Metal-binding</keyword>
<accession>A0ABZ1YWQ9</accession>
<evidence type="ECO:0000256" key="3">
    <source>
        <dbReference type="ARBA" id="ARBA00022723"/>
    </source>
</evidence>
<comment type="similarity">
    <text evidence="1 7">Belongs to the cytochrome P450 family.</text>
</comment>
<keyword evidence="9" id="KW-1185">Reference proteome</keyword>
<dbReference type="InterPro" id="IPR017972">
    <property type="entry name" value="Cyt_P450_CS"/>
</dbReference>
<sequence>MSSTSTVSGLPPMVAGRLRNTKHFVVDPISFLSDSMTHHGDVFRFQLINGSMVGITHPHHIKYVLQERMANFTRETQMYDIIEPFVGRGLATIADHNRWRRNRRLVQPAFHHKKISALSEIMVAEIDSMCDEWAEHARAGRTVDIGEQMSHLTLRIVVRALFGLDPNGPEVTGFARATQKVNAELGKFVRMPLVPLKFPTPSHRRFWRGIAEMDAIVYKVIDDLRDSGTGGLLSMLINSTDADTNEKLTDLELRDEVVTMLFAGHETSSSALTSAILLLQLHPEVHQRLRDDVYSALTGRHATLADLPTLPYSKQVLEEVLRLKPPAWMGQRRAAEDDEIGGYHIPAGTPLMYSFYHAHRNPECWDRPDTFDPDRFAADAVAGRDRNLWLPFGAGGHLCIGNAFAMMEMQLALSTIVSRFELTIDNPDLTPISALTLNTKFPVIATVTERQ</sequence>
<evidence type="ECO:0000313" key="8">
    <source>
        <dbReference type="EMBL" id="WUV47664.1"/>
    </source>
</evidence>
<dbReference type="PANTHER" id="PTHR24291:SF50">
    <property type="entry name" value="BIFUNCTIONAL ALBAFLAVENONE MONOOXYGENASE_TERPENE SYNTHASE"/>
    <property type="match status" value="1"/>
</dbReference>
<dbReference type="Proteomes" id="UP001432062">
    <property type="component" value="Chromosome"/>
</dbReference>
<keyword evidence="4 7" id="KW-0560">Oxidoreductase</keyword>
<keyword evidence="6 7" id="KW-0503">Monooxygenase</keyword>
<evidence type="ECO:0000256" key="6">
    <source>
        <dbReference type="ARBA" id="ARBA00023033"/>
    </source>
</evidence>
<reference evidence="8" key="1">
    <citation type="submission" date="2022-10" db="EMBL/GenBank/DDBJ databases">
        <title>The complete genomes of actinobacterial strains from the NBC collection.</title>
        <authorList>
            <person name="Joergensen T.S."/>
            <person name="Alvarez Arevalo M."/>
            <person name="Sterndorff E.B."/>
            <person name="Faurdal D."/>
            <person name="Vuksanovic O."/>
            <person name="Mourched A.-S."/>
            <person name="Charusanti P."/>
            <person name="Shaw S."/>
            <person name="Blin K."/>
            <person name="Weber T."/>
        </authorList>
    </citation>
    <scope>NUCLEOTIDE SEQUENCE</scope>
    <source>
        <strain evidence="8">NBC_01482</strain>
    </source>
</reference>
<evidence type="ECO:0000313" key="9">
    <source>
        <dbReference type="Proteomes" id="UP001432062"/>
    </source>
</evidence>
<keyword evidence="5 7" id="KW-0408">Iron</keyword>
<dbReference type="Gene3D" id="1.10.630.10">
    <property type="entry name" value="Cytochrome P450"/>
    <property type="match status" value="1"/>
</dbReference>
<dbReference type="InterPro" id="IPR001128">
    <property type="entry name" value="Cyt_P450"/>
</dbReference>
<dbReference type="InterPro" id="IPR050196">
    <property type="entry name" value="Cytochrome_P450_Monoox"/>
</dbReference>
<evidence type="ECO:0000256" key="4">
    <source>
        <dbReference type="ARBA" id="ARBA00023002"/>
    </source>
</evidence>
<protein>
    <submittedName>
        <fullName evidence="8">Cytochrome P450</fullName>
    </submittedName>
</protein>
<dbReference type="InterPro" id="IPR002401">
    <property type="entry name" value="Cyt_P450_E_grp-I"/>
</dbReference>